<proteinExistence type="predicted"/>
<organism evidence="3 4">
    <name type="scientific">Rubritalea squalenifaciens DSM 18772</name>
    <dbReference type="NCBI Taxonomy" id="1123071"/>
    <lineage>
        <taxon>Bacteria</taxon>
        <taxon>Pseudomonadati</taxon>
        <taxon>Verrucomicrobiota</taxon>
        <taxon>Verrucomicrobiia</taxon>
        <taxon>Verrucomicrobiales</taxon>
        <taxon>Rubritaleaceae</taxon>
        <taxon>Rubritalea</taxon>
    </lineage>
</organism>
<keyword evidence="4" id="KW-1185">Reference proteome</keyword>
<evidence type="ECO:0000256" key="1">
    <source>
        <dbReference type="ARBA" id="ARBA00022801"/>
    </source>
</evidence>
<dbReference type="EMBL" id="FQYR01000003">
    <property type="protein sequence ID" value="SHJ37531.1"/>
    <property type="molecule type" value="Genomic_DNA"/>
</dbReference>
<dbReference type="GO" id="GO:0016798">
    <property type="term" value="F:hydrolase activity, acting on glycosyl bonds"/>
    <property type="evidence" value="ECO:0007669"/>
    <property type="project" value="InterPro"/>
</dbReference>
<name>A0A1M6IST5_9BACT</name>
<keyword evidence="1" id="KW-0378">Hydrolase</keyword>
<gene>
    <name evidence="3" type="ORF">SAMN02745181_1906</name>
</gene>
<dbReference type="SUPFAM" id="SSF49785">
    <property type="entry name" value="Galactose-binding domain-like"/>
    <property type="match status" value="1"/>
</dbReference>
<reference evidence="3 4" key="1">
    <citation type="submission" date="2016-11" db="EMBL/GenBank/DDBJ databases">
        <authorList>
            <person name="Jaros S."/>
            <person name="Januszkiewicz K."/>
            <person name="Wedrychowicz H."/>
        </authorList>
    </citation>
    <scope>NUCLEOTIDE SEQUENCE [LARGE SCALE GENOMIC DNA]</scope>
    <source>
        <strain evidence="3 4">DSM 18772</strain>
    </source>
</reference>
<dbReference type="Gene3D" id="2.60.120.260">
    <property type="entry name" value="Galactose-binding domain-like"/>
    <property type="match status" value="1"/>
</dbReference>
<dbReference type="InterPro" id="IPR008979">
    <property type="entry name" value="Galactose-bd-like_sf"/>
</dbReference>
<dbReference type="InParanoid" id="A0A1M6IST5"/>
<evidence type="ECO:0000313" key="4">
    <source>
        <dbReference type="Proteomes" id="UP000184510"/>
    </source>
</evidence>
<dbReference type="Proteomes" id="UP000184510">
    <property type="component" value="Unassembled WGS sequence"/>
</dbReference>
<evidence type="ECO:0000259" key="2">
    <source>
        <dbReference type="Pfam" id="PF02018"/>
    </source>
</evidence>
<accession>A0A1M6IST5</accession>
<dbReference type="Pfam" id="PF02018">
    <property type="entry name" value="CBM_4_9"/>
    <property type="match status" value="1"/>
</dbReference>
<feature type="domain" description="CBM-cenC" evidence="2">
    <location>
        <begin position="27"/>
        <end position="156"/>
    </location>
</feature>
<dbReference type="STRING" id="1123071.SAMN02745181_1906"/>
<evidence type="ECO:0000313" key="3">
    <source>
        <dbReference type="EMBL" id="SHJ37531.1"/>
    </source>
</evidence>
<dbReference type="InterPro" id="IPR003305">
    <property type="entry name" value="CenC_carb-bd"/>
</dbReference>
<dbReference type="AlphaFoldDB" id="A0A1M6IST5"/>
<protein>
    <submittedName>
        <fullName evidence="3">Carbohydrate binding domain-containing protein</fullName>
    </submittedName>
</protein>
<sequence length="209" mass="23775">MKLNTIKQSLLCVAISSISMTVLNGKEIVQNGDFKSKRLEHWQVGVTKKYGQELESKVKGNAIHFENIKETSPKYVTLSQYIDLEENTEYTVSFDAKVGDKMTGKVTMAVGRPGFACPLQDKSNYNHLKPRMLKELGPEWKHFEFTFKTIYKTDNSEVFEKGFKMSKAKEKWRTYEKDPGIAPTQIIFNLGGMGGNFSLKSVKIEKVSK</sequence>